<feature type="compositionally biased region" description="Basic and acidic residues" evidence="3">
    <location>
        <begin position="487"/>
        <end position="497"/>
    </location>
</feature>
<feature type="compositionally biased region" description="Polar residues" evidence="3">
    <location>
        <begin position="498"/>
        <end position="508"/>
    </location>
</feature>
<dbReference type="NCBIfam" id="TIGR01730">
    <property type="entry name" value="RND_mfp"/>
    <property type="match status" value="1"/>
</dbReference>
<dbReference type="InterPro" id="IPR058624">
    <property type="entry name" value="MdtA-like_HH"/>
</dbReference>
<feature type="coiled-coil region" evidence="2">
    <location>
        <begin position="175"/>
        <end position="240"/>
    </location>
</feature>
<dbReference type="PROSITE" id="PS51257">
    <property type="entry name" value="PROKAR_LIPOPROTEIN"/>
    <property type="match status" value="1"/>
</dbReference>
<dbReference type="InterPro" id="IPR006143">
    <property type="entry name" value="RND_pump_MFP"/>
</dbReference>
<evidence type="ECO:0000313" key="9">
    <source>
        <dbReference type="EMBL" id="KAA5543047.1"/>
    </source>
</evidence>
<evidence type="ECO:0000256" key="3">
    <source>
        <dbReference type="SAM" id="MobiDB-lite"/>
    </source>
</evidence>
<dbReference type="AlphaFoldDB" id="A0A5M6D690"/>
<dbReference type="Gene3D" id="2.40.30.170">
    <property type="match status" value="1"/>
</dbReference>
<dbReference type="GO" id="GO:0030313">
    <property type="term" value="C:cell envelope"/>
    <property type="evidence" value="ECO:0007669"/>
    <property type="project" value="UniProtKB-SubCell"/>
</dbReference>
<sequence>MRRPPTSLDARPLWRVASIASALAGGVALLSLVGCSQEQPGPGAKQANAAGPDKPPPPAVLVTDAVVRTTQEFREYTGRTRAADSVEIRARVSGYLKDSPRSKYSPTDSSPADETSSQDPPPNSDDGSSSKTPAENEVDKTSDSTTPKVTVSEGELVENKTLLFLIDPEPYELALEQAEGNLQAAEARLLQAEKDFKRAKELSDRNAISNAELDQASAALAEVRGQIENLKAIRDRAKVDLGYTRVTSPIKGLLGQSLVTDGNLITADQTILTSVVSQNPIYVDFDVDEQSLLDYRRRMREGKVKGARESTILVQLKLANEQGYPHEGRIDFVNNRTDPNTGNTTLRATFNNAQGKLSPGLFARVKLPFTEEYQAVQVPTVAIGMDQQGRYVMVVEDGVALRRSIQPGVVDGDFTVIREGLQEGETVIISGLQKVRNKTSVTIERGNDEQDPAQQNPALPESVEQDATEKNSTEQASAESQSGDPESPDRDAKRNDAETSGNQAVTAP</sequence>
<keyword evidence="4" id="KW-0472">Membrane</keyword>
<evidence type="ECO:0000259" key="5">
    <source>
        <dbReference type="Pfam" id="PF25876"/>
    </source>
</evidence>
<feature type="domain" description="YknX-like C-terminal permuted SH3-like" evidence="8">
    <location>
        <begin position="375"/>
        <end position="442"/>
    </location>
</feature>
<gene>
    <name evidence="9" type="ORF">FYK55_12185</name>
</gene>
<keyword evidence="4" id="KW-0812">Transmembrane</keyword>
<evidence type="ECO:0000256" key="4">
    <source>
        <dbReference type="SAM" id="Phobius"/>
    </source>
</evidence>
<comment type="caution">
    <text evidence="9">The sequence shown here is derived from an EMBL/GenBank/DDBJ whole genome shotgun (WGS) entry which is preliminary data.</text>
</comment>
<feature type="domain" description="Multidrug resistance protein MdtA-like alpha-helical hairpin" evidence="5">
    <location>
        <begin position="175"/>
        <end position="244"/>
    </location>
</feature>
<accession>A0A5M6D690</accession>
<comment type="similarity">
    <text evidence="1">Belongs to the membrane fusion protein (MFP) (TC 8.A.1) family.</text>
</comment>
<dbReference type="PANTHER" id="PTHR30158">
    <property type="entry name" value="ACRA/E-RELATED COMPONENT OF DRUG EFFLUX TRANSPORTER"/>
    <property type="match status" value="1"/>
</dbReference>
<feature type="transmembrane region" description="Helical" evidence="4">
    <location>
        <begin position="12"/>
        <end position="33"/>
    </location>
</feature>
<protein>
    <submittedName>
        <fullName evidence="9">Efflux RND transporter periplasmic adaptor subunit</fullName>
    </submittedName>
</protein>
<dbReference type="GO" id="GO:0005886">
    <property type="term" value="C:plasma membrane"/>
    <property type="evidence" value="ECO:0007669"/>
    <property type="project" value="TreeGrafter"/>
</dbReference>
<name>A0A5M6D690_9BACT</name>
<dbReference type="Gene3D" id="2.40.420.20">
    <property type="match status" value="1"/>
</dbReference>
<evidence type="ECO:0000259" key="8">
    <source>
        <dbReference type="Pfam" id="PF25989"/>
    </source>
</evidence>
<dbReference type="Pfam" id="PF25917">
    <property type="entry name" value="BSH_RND"/>
    <property type="match status" value="1"/>
</dbReference>
<evidence type="ECO:0000256" key="1">
    <source>
        <dbReference type="ARBA" id="ARBA00009477"/>
    </source>
</evidence>
<feature type="region of interest" description="Disordered" evidence="3">
    <location>
        <begin position="443"/>
        <end position="508"/>
    </location>
</feature>
<dbReference type="SUPFAM" id="SSF111369">
    <property type="entry name" value="HlyD-like secretion proteins"/>
    <property type="match status" value="1"/>
</dbReference>
<reference evidence="9 10" key="1">
    <citation type="submission" date="2019-08" db="EMBL/GenBank/DDBJ databases">
        <authorList>
            <person name="Dhanesh K."/>
            <person name="Kumar G."/>
            <person name="Sasikala C."/>
            <person name="Venkata Ramana C."/>
        </authorList>
    </citation>
    <scope>NUCLEOTIDE SEQUENCE [LARGE SCALE GENOMIC DNA]</scope>
    <source>
        <strain evidence="9 10">JC645</strain>
    </source>
</reference>
<feature type="domain" description="Multidrug resistance protein MdtA-like beta-barrel" evidence="7">
    <location>
        <begin position="280"/>
        <end position="367"/>
    </location>
</feature>
<dbReference type="Proteomes" id="UP000324479">
    <property type="component" value="Unassembled WGS sequence"/>
</dbReference>
<dbReference type="Pfam" id="PF25944">
    <property type="entry name" value="Beta-barrel_RND"/>
    <property type="match status" value="1"/>
</dbReference>
<dbReference type="InterPro" id="IPR058626">
    <property type="entry name" value="MdtA-like_b-barrel"/>
</dbReference>
<dbReference type="EMBL" id="VWOX01000006">
    <property type="protein sequence ID" value="KAA5543047.1"/>
    <property type="molecule type" value="Genomic_DNA"/>
</dbReference>
<keyword evidence="2" id="KW-0175">Coiled coil</keyword>
<feature type="domain" description="Multidrug resistance protein MdtA-like barrel-sandwich hybrid" evidence="6">
    <location>
        <begin position="149"/>
        <end position="272"/>
    </location>
</feature>
<feature type="region of interest" description="Disordered" evidence="3">
    <location>
        <begin position="97"/>
        <end position="153"/>
    </location>
</feature>
<feature type="region of interest" description="Disordered" evidence="3">
    <location>
        <begin position="35"/>
        <end position="60"/>
    </location>
</feature>
<dbReference type="GO" id="GO:0022857">
    <property type="term" value="F:transmembrane transporter activity"/>
    <property type="evidence" value="ECO:0007669"/>
    <property type="project" value="InterPro"/>
</dbReference>
<keyword evidence="10" id="KW-1185">Reference proteome</keyword>
<feature type="compositionally biased region" description="Polar residues" evidence="3">
    <location>
        <begin position="473"/>
        <end position="484"/>
    </location>
</feature>
<evidence type="ECO:0000259" key="7">
    <source>
        <dbReference type="Pfam" id="PF25944"/>
    </source>
</evidence>
<feature type="compositionally biased region" description="Polar residues" evidence="3">
    <location>
        <begin position="102"/>
        <end position="115"/>
    </location>
</feature>
<dbReference type="Gene3D" id="1.10.287.470">
    <property type="entry name" value="Helix hairpin bin"/>
    <property type="match status" value="1"/>
</dbReference>
<dbReference type="Gene3D" id="2.40.50.100">
    <property type="match status" value="1"/>
</dbReference>
<dbReference type="Pfam" id="PF25989">
    <property type="entry name" value="YknX_C"/>
    <property type="match status" value="1"/>
</dbReference>
<dbReference type="InterPro" id="IPR058625">
    <property type="entry name" value="MdtA-like_BSH"/>
</dbReference>
<dbReference type="Pfam" id="PF25876">
    <property type="entry name" value="HH_MFP_RND"/>
    <property type="match status" value="1"/>
</dbReference>
<dbReference type="InterPro" id="IPR058637">
    <property type="entry name" value="YknX-like_C"/>
</dbReference>
<evidence type="ECO:0000313" key="10">
    <source>
        <dbReference type="Proteomes" id="UP000324479"/>
    </source>
</evidence>
<proteinExistence type="inferred from homology"/>
<keyword evidence="4" id="KW-1133">Transmembrane helix</keyword>
<evidence type="ECO:0000256" key="2">
    <source>
        <dbReference type="SAM" id="Coils"/>
    </source>
</evidence>
<evidence type="ECO:0000259" key="6">
    <source>
        <dbReference type="Pfam" id="PF25917"/>
    </source>
</evidence>
<dbReference type="PANTHER" id="PTHR30158:SF10">
    <property type="entry name" value="CATION EFFLUX PUMP"/>
    <property type="match status" value="1"/>
</dbReference>
<dbReference type="GO" id="GO:0046677">
    <property type="term" value="P:response to antibiotic"/>
    <property type="evidence" value="ECO:0007669"/>
    <property type="project" value="TreeGrafter"/>
</dbReference>
<organism evidence="9 10">
    <name type="scientific">Roseiconus nitratireducens</name>
    <dbReference type="NCBI Taxonomy" id="2605748"/>
    <lineage>
        <taxon>Bacteria</taxon>
        <taxon>Pseudomonadati</taxon>
        <taxon>Planctomycetota</taxon>
        <taxon>Planctomycetia</taxon>
        <taxon>Pirellulales</taxon>
        <taxon>Pirellulaceae</taxon>
        <taxon>Roseiconus</taxon>
    </lineage>
</organism>
<dbReference type="RefSeq" id="WP_150076709.1">
    <property type="nucleotide sequence ID" value="NZ_VWOX01000006.1"/>
</dbReference>